<dbReference type="Gene3D" id="3.30.300.70">
    <property type="entry name" value="RimP-like superfamily, N-terminal"/>
    <property type="match status" value="1"/>
</dbReference>
<dbReference type="InterPro" id="IPR028998">
    <property type="entry name" value="RimP_C"/>
</dbReference>
<dbReference type="GO" id="GO:0006412">
    <property type="term" value="P:translation"/>
    <property type="evidence" value="ECO:0007669"/>
    <property type="project" value="TreeGrafter"/>
</dbReference>
<dbReference type="STRING" id="582899.Hden_3493"/>
<dbReference type="HAMAP" id="MF_01077">
    <property type="entry name" value="RimP"/>
    <property type="match status" value="1"/>
</dbReference>
<feature type="domain" description="Ribosome maturation factor RimP C-terminal" evidence="6">
    <location>
        <begin position="112"/>
        <end position="181"/>
    </location>
</feature>
<evidence type="ECO:0000259" key="5">
    <source>
        <dbReference type="Pfam" id="PF02576"/>
    </source>
</evidence>
<proteinExistence type="inferred from homology"/>
<keyword evidence="2 3" id="KW-0690">Ribosome biogenesis</keyword>
<dbReference type="GO" id="GO:0005829">
    <property type="term" value="C:cytosol"/>
    <property type="evidence" value="ECO:0007669"/>
    <property type="project" value="TreeGrafter"/>
</dbReference>
<keyword evidence="1 3" id="KW-0963">Cytoplasm</keyword>
<dbReference type="InterPro" id="IPR028989">
    <property type="entry name" value="RimP_N"/>
</dbReference>
<dbReference type="Pfam" id="PF02576">
    <property type="entry name" value="RimP_N"/>
    <property type="match status" value="1"/>
</dbReference>
<feature type="compositionally biased region" description="Acidic residues" evidence="4">
    <location>
        <begin position="204"/>
        <end position="213"/>
    </location>
</feature>
<dbReference type="eggNOG" id="COG0779">
    <property type="taxonomic scope" value="Bacteria"/>
</dbReference>
<name>D8JY80_HYPDA</name>
<comment type="similarity">
    <text evidence="3">Belongs to the RimP family.</text>
</comment>
<dbReference type="InterPro" id="IPR003728">
    <property type="entry name" value="Ribosome_maturation_RimP"/>
</dbReference>
<organism evidence="7 8">
    <name type="scientific">Hyphomicrobium denitrificans (strain ATCC 51888 / DSM 1869 / NCIMB 11706 / TK 0415)</name>
    <dbReference type="NCBI Taxonomy" id="582899"/>
    <lineage>
        <taxon>Bacteria</taxon>
        <taxon>Pseudomonadati</taxon>
        <taxon>Pseudomonadota</taxon>
        <taxon>Alphaproteobacteria</taxon>
        <taxon>Hyphomicrobiales</taxon>
        <taxon>Hyphomicrobiaceae</taxon>
        <taxon>Hyphomicrobium</taxon>
    </lineage>
</organism>
<evidence type="ECO:0000313" key="7">
    <source>
        <dbReference type="EMBL" id="ADJ25284.1"/>
    </source>
</evidence>
<dbReference type="InterPro" id="IPR036847">
    <property type="entry name" value="RimP_C_sf"/>
</dbReference>
<feature type="region of interest" description="Disordered" evidence="4">
    <location>
        <begin position="191"/>
        <end position="213"/>
    </location>
</feature>
<keyword evidence="8" id="KW-1185">Reference proteome</keyword>
<protein>
    <recommendedName>
        <fullName evidence="3">Ribosome maturation factor RimP</fullName>
    </recommendedName>
</protein>
<evidence type="ECO:0000256" key="2">
    <source>
        <dbReference type="ARBA" id="ARBA00022517"/>
    </source>
</evidence>
<gene>
    <name evidence="3" type="primary">rimP</name>
    <name evidence="7" type="ordered locus">Hden_3493</name>
</gene>
<evidence type="ECO:0000259" key="6">
    <source>
        <dbReference type="Pfam" id="PF17384"/>
    </source>
</evidence>
<dbReference type="Gene3D" id="2.30.30.180">
    <property type="entry name" value="Ribosome maturation factor RimP, C-terminal domain"/>
    <property type="match status" value="1"/>
</dbReference>
<dbReference type="SUPFAM" id="SSF74942">
    <property type="entry name" value="YhbC-like, C-terminal domain"/>
    <property type="match status" value="1"/>
</dbReference>
<dbReference type="GO" id="GO:0000028">
    <property type="term" value="P:ribosomal small subunit assembly"/>
    <property type="evidence" value="ECO:0007669"/>
    <property type="project" value="TreeGrafter"/>
</dbReference>
<dbReference type="InterPro" id="IPR035956">
    <property type="entry name" value="RimP_N_sf"/>
</dbReference>
<dbReference type="SUPFAM" id="SSF75420">
    <property type="entry name" value="YhbC-like, N-terminal domain"/>
    <property type="match status" value="1"/>
</dbReference>
<dbReference type="Pfam" id="PF17384">
    <property type="entry name" value="DUF150_C"/>
    <property type="match status" value="1"/>
</dbReference>
<evidence type="ECO:0000313" key="8">
    <source>
        <dbReference type="Proteomes" id="UP000002033"/>
    </source>
</evidence>
<comment type="subcellular location">
    <subcellularLocation>
        <location evidence="3">Cytoplasm</location>
    </subcellularLocation>
</comment>
<comment type="function">
    <text evidence="3">Required for maturation of 30S ribosomal subunits.</text>
</comment>
<dbReference type="PANTHER" id="PTHR33867">
    <property type="entry name" value="RIBOSOME MATURATION FACTOR RIMP"/>
    <property type="match status" value="1"/>
</dbReference>
<dbReference type="Proteomes" id="UP000002033">
    <property type="component" value="Chromosome"/>
</dbReference>
<evidence type="ECO:0000256" key="1">
    <source>
        <dbReference type="ARBA" id="ARBA00022490"/>
    </source>
</evidence>
<feature type="domain" description="Ribosome maturation factor RimP N-terminal" evidence="5">
    <location>
        <begin position="34"/>
        <end position="109"/>
    </location>
</feature>
<sequence length="213" mass="23111">MQDPIASNAPLEDSGPDTRRFLRETGVAAEVAAIVEPVLEDLGFRLVRVKVQGGGATADKIVQLMAERPDGSITVDDCETISKQVSPVLDVADPVSGAYRLEVSSPGIDRPLVRPSDFEDWSGHEAKIELTEAVGGRRKFKGMLEGFEDGEVRIEADTGEHGIQHLGLPVHLISDARLVLTDELIREALARAKKRHSDRPGDGAELDEDDLED</sequence>
<dbReference type="KEGG" id="hdn:Hden_3493"/>
<dbReference type="AlphaFoldDB" id="D8JY80"/>
<dbReference type="CDD" id="cd01734">
    <property type="entry name" value="YlxS_C"/>
    <property type="match status" value="1"/>
</dbReference>
<accession>D8JY80</accession>
<dbReference type="PANTHER" id="PTHR33867:SF1">
    <property type="entry name" value="RIBOSOME MATURATION FACTOR RIMP"/>
    <property type="match status" value="1"/>
</dbReference>
<reference evidence="8" key="1">
    <citation type="journal article" date="2011" name="J. Bacteriol.">
        <title>Genome sequences of eight morphologically diverse alphaproteobacteria.</title>
        <authorList>
            <consortium name="US DOE Joint Genome Institute"/>
            <person name="Brown P.J."/>
            <person name="Kysela D.T."/>
            <person name="Buechlein A."/>
            <person name="Hemmerich C."/>
            <person name="Brun Y.V."/>
        </authorList>
    </citation>
    <scope>NUCLEOTIDE SEQUENCE [LARGE SCALE GENOMIC DNA]</scope>
    <source>
        <strain evidence="8">ATCC 51888 / DSM 1869 / NCIB 11706 / TK 0415</strain>
    </source>
</reference>
<evidence type="ECO:0000256" key="3">
    <source>
        <dbReference type="HAMAP-Rule" id="MF_01077"/>
    </source>
</evidence>
<dbReference type="OrthoDB" id="9805006at2"/>
<dbReference type="HOGENOM" id="CLU_070525_0_1_5"/>
<dbReference type="EMBL" id="CP002083">
    <property type="protein sequence ID" value="ADJ25284.1"/>
    <property type="molecule type" value="Genomic_DNA"/>
</dbReference>
<dbReference type="NCBIfam" id="NF000932">
    <property type="entry name" value="PRK00092.2-5"/>
    <property type="match status" value="1"/>
</dbReference>
<dbReference type="RefSeq" id="WP_013217443.1">
    <property type="nucleotide sequence ID" value="NC_014313.1"/>
</dbReference>
<evidence type="ECO:0000256" key="4">
    <source>
        <dbReference type="SAM" id="MobiDB-lite"/>
    </source>
</evidence>